<evidence type="ECO:0000313" key="11">
    <source>
        <dbReference type="Proteomes" id="UP000590511"/>
    </source>
</evidence>
<dbReference type="Proteomes" id="UP000631312">
    <property type="component" value="Unassembled WGS sequence"/>
</dbReference>
<sequence length="977" mass="107551">MLIDAPSLLRLSGPVALVPGLSLPQSYAAARREYPHLADPASLVADLHRLSGQGGFPVAFDDKNRWLRLYARRGSVAVRPTKQGDAYSIEFVEPMTLRNHGRLARSRLRLTGPGWYYVAQLRDVPSGYRAPDAQIRAAWQKARTPREVPVAPTRPARYDAFCDALDLVIEGGRQIEAAKDPAERILPYYEVRSVAQPRQSAAGIYDFLLSRPGPAQPGSMVEIQGQPDLRGRVREVDGERVTVAFDSPVDRRRIPERGELITAANDVVPRVQGDAVAKLRNGSALNASLAAVLIDGAFAGYRERPVEPAEPLDDNQAVALRRALAVPDLLCVVGPPGTGKTRTIVEIARAAAARGERVLIASQTNTAVDNVIERLPPELTAIRVGNEDRMSEAARRRTLAQAAGELQRRIADRTDATAQRLEPWLGDAPLAVRWLDRLTGELASADASMVAHDAALADQRSAEAAVEARHGDPVRASLAGLRAAERAAASASEAVHRLETRLRRAESRTGGILGFWYRSAARRHRDRLAGAAPRAVAADAAGRSARQEYETLRAGLDRTIKDDLSVCAARDRATQAETAAQRSREAARQAARRLARLVAGLEPAPPPEPDVAAFATWCRAQAPLLRERAQLLADWRARLEQPSEQLHAELIRYADVIGATCIGVGVQRNRLADLDFDLAVVDEAGQIPLPSTLVPLTRARRAVLVGDHHQLPPYVDDDVREWLAQRDKTGVDENLVRELLTHSAFERLLLRAPDDNQVLLDRQRRMPAVLADFVSGQFYRGLLKTANGDRPPSPLFRSPLAIVDTSGLPEPQRSERRRERTETWQAAGCDNRTEAGLVVRLVQWYAAHGWDWAVIAPYKAQVQLIDIRLRTLLGDEATRERVGTVDTFQGQERDIVIFSFTRSNAGGSVGFLSELRRLNVAITRARDQLVLVGDRGTLTRARDAGFRHLARELFRYADQHGDVLPAEELRDRLTAAR</sequence>
<evidence type="ECO:0000256" key="6">
    <source>
        <dbReference type="SAM" id="Coils"/>
    </source>
</evidence>
<evidence type="ECO:0000313" key="9">
    <source>
        <dbReference type="EMBL" id="GIE45396.1"/>
    </source>
</evidence>
<dbReference type="RefSeq" id="WP_188126598.1">
    <property type="nucleotide sequence ID" value="NZ_BOMP01000161.1"/>
</dbReference>
<dbReference type="Proteomes" id="UP000590511">
    <property type="component" value="Unassembled WGS sequence"/>
</dbReference>
<evidence type="ECO:0000256" key="5">
    <source>
        <dbReference type="ARBA" id="ARBA00022840"/>
    </source>
</evidence>
<evidence type="ECO:0000256" key="2">
    <source>
        <dbReference type="ARBA" id="ARBA00022741"/>
    </source>
</evidence>
<feature type="domain" description="DNA2/NAM7 helicase-like C-terminal" evidence="8">
    <location>
        <begin position="741"/>
        <end position="935"/>
    </location>
</feature>
<dbReference type="InterPro" id="IPR041679">
    <property type="entry name" value="DNA2/NAM7-like_C"/>
</dbReference>
<dbReference type="PANTHER" id="PTHR43788:SF8">
    <property type="entry name" value="DNA-BINDING PROTEIN SMUBP-2"/>
    <property type="match status" value="1"/>
</dbReference>
<keyword evidence="12" id="KW-1185">Reference proteome</keyword>
<evidence type="ECO:0000256" key="1">
    <source>
        <dbReference type="ARBA" id="ARBA00007913"/>
    </source>
</evidence>
<dbReference type="Pfam" id="PF13086">
    <property type="entry name" value="AAA_11"/>
    <property type="match status" value="1"/>
</dbReference>
<dbReference type="GO" id="GO:0005524">
    <property type="term" value="F:ATP binding"/>
    <property type="evidence" value="ECO:0007669"/>
    <property type="project" value="UniProtKB-KW"/>
</dbReference>
<proteinExistence type="inferred from homology"/>
<dbReference type="GO" id="GO:0016787">
    <property type="term" value="F:hydrolase activity"/>
    <property type="evidence" value="ECO:0007669"/>
    <property type="project" value="UniProtKB-KW"/>
</dbReference>
<organism evidence="10 11">
    <name type="scientific">Actinoplanes lobatus</name>
    <dbReference type="NCBI Taxonomy" id="113568"/>
    <lineage>
        <taxon>Bacteria</taxon>
        <taxon>Bacillati</taxon>
        <taxon>Actinomycetota</taxon>
        <taxon>Actinomycetes</taxon>
        <taxon>Micromonosporales</taxon>
        <taxon>Micromonosporaceae</taxon>
        <taxon>Actinoplanes</taxon>
    </lineage>
</organism>
<dbReference type="Pfam" id="PF13087">
    <property type="entry name" value="AAA_12"/>
    <property type="match status" value="1"/>
</dbReference>
<evidence type="ECO:0000256" key="4">
    <source>
        <dbReference type="ARBA" id="ARBA00022806"/>
    </source>
</evidence>
<comment type="caution">
    <text evidence="10">The sequence shown here is derived from an EMBL/GenBank/DDBJ whole genome shotgun (WGS) entry which is preliminary data.</text>
</comment>
<dbReference type="InterPro" id="IPR050534">
    <property type="entry name" value="Coronavir_polyprotein_1ab"/>
</dbReference>
<feature type="coiled-coil region" evidence="6">
    <location>
        <begin position="481"/>
        <end position="508"/>
    </location>
</feature>
<dbReference type="EMBL" id="BOMP01000161">
    <property type="protein sequence ID" value="GIE45396.1"/>
    <property type="molecule type" value="Genomic_DNA"/>
</dbReference>
<evidence type="ECO:0000259" key="7">
    <source>
        <dbReference type="Pfam" id="PF13086"/>
    </source>
</evidence>
<evidence type="ECO:0000313" key="10">
    <source>
        <dbReference type="EMBL" id="MBB4755151.1"/>
    </source>
</evidence>
<keyword evidence="3" id="KW-0378">Hydrolase</keyword>
<dbReference type="InterPro" id="IPR041677">
    <property type="entry name" value="DNA2/NAM7_AAA_11"/>
</dbReference>
<evidence type="ECO:0000313" key="12">
    <source>
        <dbReference type="Proteomes" id="UP000631312"/>
    </source>
</evidence>
<dbReference type="InterPro" id="IPR027417">
    <property type="entry name" value="P-loop_NTPase"/>
</dbReference>
<accession>A0A7W7HR25</accession>
<keyword evidence="2" id="KW-0547">Nucleotide-binding</keyword>
<reference evidence="9 12" key="2">
    <citation type="submission" date="2021-01" db="EMBL/GenBank/DDBJ databases">
        <title>Whole genome shotgun sequence of Actinoplanes lobatus NBRC 12513.</title>
        <authorList>
            <person name="Komaki H."/>
            <person name="Tamura T."/>
        </authorList>
    </citation>
    <scope>NUCLEOTIDE SEQUENCE [LARGE SCALE GENOMIC DNA]</scope>
    <source>
        <strain evidence="9 12">NBRC 12513</strain>
    </source>
</reference>
<dbReference type="GO" id="GO:0043139">
    <property type="term" value="F:5'-3' DNA helicase activity"/>
    <property type="evidence" value="ECO:0007669"/>
    <property type="project" value="TreeGrafter"/>
</dbReference>
<dbReference type="PANTHER" id="PTHR43788">
    <property type="entry name" value="DNA2/NAM7 HELICASE FAMILY MEMBER"/>
    <property type="match status" value="1"/>
</dbReference>
<dbReference type="CDD" id="cd18808">
    <property type="entry name" value="SF1_C_Upf1"/>
    <property type="match status" value="1"/>
</dbReference>
<dbReference type="Gene3D" id="3.40.50.300">
    <property type="entry name" value="P-loop containing nucleotide triphosphate hydrolases"/>
    <property type="match status" value="2"/>
</dbReference>
<gene>
    <name evidence="9" type="ORF">Alo02nite_82940</name>
    <name evidence="10" type="ORF">BJ964_009312</name>
</gene>
<keyword evidence="6" id="KW-0175">Coiled coil</keyword>
<dbReference type="AlphaFoldDB" id="A0A7W7HR25"/>
<evidence type="ECO:0000259" key="8">
    <source>
        <dbReference type="Pfam" id="PF13087"/>
    </source>
</evidence>
<evidence type="ECO:0000256" key="3">
    <source>
        <dbReference type="ARBA" id="ARBA00022801"/>
    </source>
</evidence>
<comment type="similarity">
    <text evidence="1">Belongs to the DNA2/NAM7 helicase family.</text>
</comment>
<protein>
    <submittedName>
        <fullName evidence="10">Uncharacterized protein</fullName>
    </submittedName>
</protein>
<name>A0A7W7HR25_9ACTN</name>
<keyword evidence="4" id="KW-0347">Helicase</keyword>
<feature type="domain" description="DNA2/NAM7 helicase helicase" evidence="7">
    <location>
        <begin position="312"/>
        <end position="715"/>
    </location>
</feature>
<dbReference type="InterPro" id="IPR047187">
    <property type="entry name" value="SF1_C_Upf1"/>
</dbReference>
<dbReference type="SUPFAM" id="SSF52540">
    <property type="entry name" value="P-loop containing nucleoside triphosphate hydrolases"/>
    <property type="match status" value="1"/>
</dbReference>
<keyword evidence="5" id="KW-0067">ATP-binding</keyword>
<dbReference type="EMBL" id="JACHNC010000001">
    <property type="protein sequence ID" value="MBB4755151.1"/>
    <property type="molecule type" value="Genomic_DNA"/>
</dbReference>
<reference evidence="10 11" key="1">
    <citation type="submission" date="2020-08" db="EMBL/GenBank/DDBJ databases">
        <title>Sequencing the genomes of 1000 actinobacteria strains.</title>
        <authorList>
            <person name="Klenk H.-P."/>
        </authorList>
    </citation>
    <scope>NUCLEOTIDE SEQUENCE [LARGE SCALE GENOMIC DNA]</scope>
    <source>
        <strain evidence="10 11">DSM 43150</strain>
    </source>
</reference>